<dbReference type="InterPro" id="IPR033471">
    <property type="entry name" value="DIRP"/>
</dbReference>
<gene>
    <name evidence="6" type="ORF">L596_018952</name>
</gene>
<dbReference type="GO" id="GO:0005654">
    <property type="term" value="C:nucleoplasm"/>
    <property type="evidence" value="ECO:0007669"/>
    <property type="project" value="TreeGrafter"/>
</dbReference>
<reference evidence="6 7" key="2">
    <citation type="journal article" date="2019" name="G3 (Bethesda)">
        <title>Hybrid Assembly of the Genome of the Entomopathogenic Nematode Steinernema carpocapsae Identifies the X-Chromosome.</title>
        <authorList>
            <person name="Serra L."/>
            <person name="Macchietto M."/>
            <person name="Macias-Munoz A."/>
            <person name="McGill C.J."/>
            <person name="Rodriguez I.M."/>
            <person name="Rodriguez B."/>
            <person name="Murad R."/>
            <person name="Mortazavi A."/>
        </authorList>
    </citation>
    <scope>NUCLEOTIDE SEQUENCE [LARGE SCALE GENOMIC DNA]</scope>
    <source>
        <strain evidence="6 7">ALL</strain>
    </source>
</reference>
<evidence type="ECO:0000259" key="5">
    <source>
        <dbReference type="SMART" id="SM01135"/>
    </source>
</evidence>
<feature type="region of interest" description="Disordered" evidence="4">
    <location>
        <begin position="90"/>
        <end position="115"/>
    </location>
</feature>
<dbReference type="Pfam" id="PF06584">
    <property type="entry name" value="DIRP"/>
    <property type="match status" value="1"/>
</dbReference>
<feature type="region of interest" description="Disordered" evidence="4">
    <location>
        <begin position="420"/>
        <end position="445"/>
    </location>
</feature>
<dbReference type="GO" id="GO:0051726">
    <property type="term" value="P:regulation of cell cycle"/>
    <property type="evidence" value="ECO:0007669"/>
    <property type="project" value="TreeGrafter"/>
</dbReference>
<dbReference type="EMBL" id="AZBU02000005">
    <property type="protein sequence ID" value="TKR78090.1"/>
    <property type="molecule type" value="Genomic_DNA"/>
</dbReference>
<evidence type="ECO:0000256" key="3">
    <source>
        <dbReference type="ARBA" id="ARBA00023242"/>
    </source>
</evidence>
<keyword evidence="7" id="KW-1185">Reference proteome</keyword>
<dbReference type="AlphaFoldDB" id="A0A4U5N6Q6"/>
<keyword evidence="3" id="KW-0539">Nucleus</keyword>
<protein>
    <recommendedName>
        <fullName evidence="5">DIRP domain-containing protein</fullName>
    </recommendedName>
</protein>
<proteinExistence type="inferred from homology"/>
<feature type="compositionally biased region" description="Low complexity" evidence="4">
    <location>
        <begin position="420"/>
        <end position="437"/>
    </location>
</feature>
<dbReference type="STRING" id="34508.A0A4U5N6Q6"/>
<comment type="subcellular location">
    <subcellularLocation>
        <location evidence="1">Nucleus</location>
    </subcellularLocation>
</comment>
<sequence length="643" mass="73199">MDPMKMELDPNSQQSSVSPTKNGRSSAVVGPSNDSPYRLRGNSKVPSRYRDYLPSDDIVDRTSRGGVRTTSLVEVEPAQEAELAAKIRKMKGRNSPSKRVAGYSSERSVSETMYDEHVEEDVQRKLEEKNNSDSQPILIADDTGDASATASQRNIAHPHERFDQRIRHLTTAELAMGTHMPQRRIARPGSKAVPPGNHAELTDSLKTNLRRLKNVLKLPKARRWVYCEFFYSGVDQQIFLGDNEFCQLLRESFPNLRCRTMNRQEWRTIRRLIGKPRRCSQAFLNEERQVLEAKREKIRSIYDGTCYQISDYNDLPHRLPRPLAVGMKVYARVRQPKDGIYAGTIDAVLPDSYRIVFEKEEMIPPMNIRDSEVMAEQRLELVSMTYFLEMNRASMPHTAKQQLSMSASYIHPRTVDTRAAPTTSASYSGTSSYPSPTKRYNSSRDEKVGNFPVRMLVILVKLAKLIETKRTYLQQLTAMNDEAQRMNLVTTSYPEPFKEKYARLVVDIELLNKMLKSYLSGINEYNAALLPHLSENSATARPEALRKLCSTHATQIVKHCNNGLNVQDRHCLQLVTSLTALLLQVRSLGQQPTTAYDLNSLSESINDIRAQIYPKNAGHFQDTVEIHMKQIYSMMLSSSNNSR</sequence>
<dbReference type="GO" id="GO:0003677">
    <property type="term" value="F:DNA binding"/>
    <property type="evidence" value="ECO:0007669"/>
    <property type="project" value="TreeGrafter"/>
</dbReference>
<evidence type="ECO:0000256" key="4">
    <source>
        <dbReference type="SAM" id="MobiDB-lite"/>
    </source>
</evidence>
<reference evidence="6 7" key="1">
    <citation type="journal article" date="2015" name="Genome Biol.">
        <title>Comparative genomics of Steinernema reveals deeply conserved gene regulatory networks.</title>
        <authorList>
            <person name="Dillman A.R."/>
            <person name="Macchietto M."/>
            <person name="Porter C.F."/>
            <person name="Rogers A."/>
            <person name="Williams B."/>
            <person name="Antoshechkin I."/>
            <person name="Lee M.M."/>
            <person name="Goodwin Z."/>
            <person name="Lu X."/>
            <person name="Lewis E.E."/>
            <person name="Goodrich-Blair H."/>
            <person name="Stock S.P."/>
            <person name="Adams B.J."/>
            <person name="Sternberg P.W."/>
            <person name="Mortazavi A."/>
        </authorList>
    </citation>
    <scope>NUCLEOTIDE SEQUENCE [LARGE SCALE GENOMIC DNA]</scope>
    <source>
        <strain evidence="6 7">ALL</strain>
    </source>
</reference>
<evidence type="ECO:0000313" key="6">
    <source>
        <dbReference type="EMBL" id="TKR78090.1"/>
    </source>
</evidence>
<evidence type="ECO:0000256" key="1">
    <source>
        <dbReference type="ARBA" id="ARBA00004123"/>
    </source>
</evidence>
<dbReference type="GO" id="GO:0006357">
    <property type="term" value="P:regulation of transcription by RNA polymerase II"/>
    <property type="evidence" value="ECO:0007669"/>
    <property type="project" value="TreeGrafter"/>
</dbReference>
<dbReference type="Proteomes" id="UP000298663">
    <property type="component" value="Unassembled WGS sequence"/>
</dbReference>
<dbReference type="PANTHER" id="PTHR21689">
    <property type="entry name" value="LIN-9"/>
    <property type="match status" value="1"/>
</dbReference>
<dbReference type="GO" id="GO:0017053">
    <property type="term" value="C:transcription repressor complex"/>
    <property type="evidence" value="ECO:0007669"/>
    <property type="project" value="InterPro"/>
</dbReference>
<feature type="region of interest" description="Disordered" evidence="4">
    <location>
        <begin position="1"/>
        <end position="64"/>
    </location>
</feature>
<comment type="similarity">
    <text evidence="2">Belongs to the lin-9 family.</text>
</comment>
<organism evidence="6 7">
    <name type="scientific">Steinernema carpocapsae</name>
    <name type="common">Entomopathogenic nematode</name>
    <dbReference type="NCBI Taxonomy" id="34508"/>
    <lineage>
        <taxon>Eukaryota</taxon>
        <taxon>Metazoa</taxon>
        <taxon>Ecdysozoa</taxon>
        <taxon>Nematoda</taxon>
        <taxon>Chromadorea</taxon>
        <taxon>Rhabditida</taxon>
        <taxon>Tylenchina</taxon>
        <taxon>Panagrolaimomorpha</taxon>
        <taxon>Strongyloidoidea</taxon>
        <taxon>Steinernematidae</taxon>
        <taxon>Steinernema</taxon>
    </lineage>
</organism>
<evidence type="ECO:0000313" key="7">
    <source>
        <dbReference type="Proteomes" id="UP000298663"/>
    </source>
</evidence>
<dbReference type="PANTHER" id="PTHR21689:SF2">
    <property type="entry name" value="PROTEIN LIN-9 HOMOLOG"/>
    <property type="match status" value="1"/>
</dbReference>
<dbReference type="OrthoDB" id="2339771at2759"/>
<comment type="caution">
    <text evidence="6">The sequence shown here is derived from an EMBL/GenBank/DDBJ whole genome shotgun (WGS) entry which is preliminary data.</text>
</comment>
<dbReference type="Pfam" id="PF19438">
    <property type="entry name" value="LIN9_C"/>
    <property type="match status" value="1"/>
</dbReference>
<name>A0A4U5N6Q6_STECR</name>
<dbReference type="InterPro" id="IPR045831">
    <property type="entry name" value="LIN9_C"/>
</dbReference>
<accession>A0A4U5N6Q6</accession>
<evidence type="ECO:0000256" key="2">
    <source>
        <dbReference type="ARBA" id="ARBA00006732"/>
    </source>
</evidence>
<feature type="domain" description="DIRP" evidence="5">
    <location>
        <begin position="230"/>
        <end position="335"/>
    </location>
</feature>
<feature type="compositionally biased region" description="Polar residues" evidence="4">
    <location>
        <begin position="10"/>
        <end position="25"/>
    </location>
</feature>
<dbReference type="SMART" id="SM01135">
    <property type="entry name" value="DIRP"/>
    <property type="match status" value="1"/>
</dbReference>
<dbReference type="InterPro" id="IPR010561">
    <property type="entry name" value="LIN-9/ALY1"/>
</dbReference>
<dbReference type="GO" id="GO:0006351">
    <property type="term" value="P:DNA-templated transcription"/>
    <property type="evidence" value="ECO:0007669"/>
    <property type="project" value="InterPro"/>
</dbReference>
<feature type="compositionally biased region" description="Basic and acidic residues" evidence="4">
    <location>
        <begin position="48"/>
        <end position="63"/>
    </location>
</feature>